<evidence type="ECO:0000313" key="3">
    <source>
        <dbReference type="Proteomes" id="UP000012960"/>
    </source>
</evidence>
<dbReference type="Gramene" id="Ma04_t12640.1">
    <property type="protein sequence ID" value="Ma04_p12640.1"/>
    <property type="gene ID" value="Ma04_g12640"/>
</dbReference>
<protein>
    <submittedName>
        <fullName evidence="1">(wild Malaysian banana) hypothetical protein</fullName>
    </submittedName>
</protein>
<dbReference type="Proteomes" id="UP000012960">
    <property type="component" value="Unplaced"/>
</dbReference>
<evidence type="ECO:0000313" key="1">
    <source>
        <dbReference type="EMBL" id="CAG1841990.1"/>
    </source>
</evidence>
<proteinExistence type="predicted"/>
<reference evidence="1" key="1">
    <citation type="submission" date="2021-03" db="EMBL/GenBank/DDBJ databases">
        <authorList>
            <consortium name="Genoscope - CEA"/>
            <person name="William W."/>
        </authorList>
    </citation>
    <scope>NUCLEOTIDE SEQUENCE</scope>
    <source>
        <strain evidence="1">Doubled-haploid Pahang</strain>
    </source>
</reference>
<dbReference type="EMBL" id="HG996469">
    <property type="protein sequence ID" value="CAG1841990.1"/>
    <property type="molecule type" value="Genomic_DNA"/>
</dbReference>
<sequence length="98" mass="11096">METTPPKLLCSLSMQETHYFSWTIMNQHWTATDSPLPQNGKKDRGKGLKDAWTWKKAGKILCVLYLKLSHLLVYMCLGIQQLVSSHTMPATTISCLSL</sequence>
<accession>A0A804IP12</accession>
<reference evidence="2" key="2">
    <citation type="submission" date="2021-05" db="UniProtKB">
        <authorList>
            <consortium name="EnsemblPlants"/>
        </authorList>
    </citation>
    <scope>IDENTIFICATION</scope>
    <source>
        <strain evidence="2">subsp. malaccensis</strain>
    </source>
</reference>
<organism evidence="2 3">
    <name type="scientific">Musa acuminata subsp. malaccensis</name>
    <name type="common">Wild banana</name>
    <name type="synonym">Musa malaccensis</name>
    <dbReference type="NCBI Taxonomy" id="214687"/>
    <lineage>
        <taxon>Eukaryota</taxon>
        <taxon>Viridiplantae</taxon>
        <taxon>Streptophyta</taxon>
        <taxon>Embryophyta</taxon>
        <taxon>Tracheophyta</taxon>
        <taxon>Spermatophyta</taxon>
        <taxon>Magnoliopsida</taxon>
        <taxon>Liliopsida</taxon>
        <taxon>Zingiberales</taxon>
        <taxon>Musaceae</taxon>
        <taxon>Musa</taxon>
    </lineage>
</organism>
<evidence type="ECO:0000313" key="2">
    <source>
        <dbReference type="EnsemblPlants" id="Ma04_p12640.1"/>
    </source>
</evidence>
<dbReference type="InParanoid" id="A0A804IP12"/>
<dbReference type="EnsemblPlants" id="Ma04_t12640.1">
    <property type="protein sequence ID" value="Ma04_p12640.1"/>
    <property type="gene ID" value="Ma04_g12640"/>
</dbReference>
<gene>
    <name evidence="1" type="ORF">GSMUA_117850.1</name>
</gene>
<name>A0A804IP12_MUSAM</name>
<dbReference type="AlphaFoldDB" id="A0A804IP12"/>
<keyword evidence="3" id="KW-1185">Reference proteome</keyword>